<name>A0A164KEP9_9NOCA</name>
<keyword evidence="3" id="KW-1185">Reference proteome</keyword>
<dbReference type="GO" id="GO:0003700">
    <property type="term" value="F:DNA-binding transcription factor activity"/>
    <property type="evidence" value="ECO:0007669"/>
    <property type="project" value="InterPro"/>
</dbReference>
<evidence type="ECO:0000313" key="2">
    <source>
        <dbReference type="EMBL" id="KZM71323.1"/>
    </source>
</evidence>
<proteinExistence type="predicted"/>
<dbReference type="InterPro" id="IPR039422">
    <property type="entry name" value="MarR/SlyA-like"/>
</dbReference>
<feature type="domain" description="HTH marR-type" evidence="1">
    <location>
        <begin position="9"/>
        <end position="144"/>
    </location>
</feature>
<accession>A0A164KEP9</accession>
<protein>
    <submittedName>
        <fullName evidence="2">Transcriptional regulator</fullName>
    </submittedName>
</protein>
<dbReference type="InterPro" id="IPR036388">
    <property type="entry name" value="WH-like_DNA-bd_sf"/>
</dbReference>
<dbReference type="PANTHER" id="PTHR33164">
    <property type="entry name" value="TRANSCRIPTIONAL REGULATOR, MARR FAMILY"/>
    <property type="match status" value="1"/>
</dbReference>
<dbReference type="Gene3D" id="1.10.10.10">
    <property type="entry name" value="Winged helix-like DNA-binding domain superfamily/Winged helix DNA-binding domain"/>
    <property type="match status" value="1"/>
</dbReference>
<dbReference type="InterPro" id="IPR036390">
    <property type="entry name" value="WH_DNA-bd_sf"/>
</dbReference>
<dbReference type="SUPFAM" id="SSF46785">
    <property type="entry name" value="Winged helix' DNA-binding domain"/>
    <property type="match status" value="1"/>
</dbReference>
<gene>
    <name evidence="2" type="ORF">AWN90_00650</name>
</gene>
<dbReference type="AlphaFoldDB" id="A0A164KEP9"/>
<dbReference type="OrthoDB" id="3173926at2"/>
<dbReference type="PANTHER" id="PTHR33164:SF106">
    <property type="entry name" value="TRANSCRIPTIONAL REGULATORY PROTEIN"/>
    <property type="match status" value="1"/>
</dbReference>
<dbReference type="SMART" id="SM00347">
    <property type="entry name" value="HTH_MARR"/>
    <property type="match status" value="1"/>
</dbReference>
<dbReference type="InterPro" id="IPR000835">
    <property type="entry name" value="HTH_MarR-typ"/>
</dbReference>
<evidence type="ECO:0000313" key="3">
    <source>
        <dbReference type="Proteomes" id="UP000076512"/>
    </source>
</evidence>
<comment type="caution">
    <text evidence="2">The sequence shown here is derived from an EMBL/GenBank/DDBJ whole genome shotgun (WGS) entry which is preliminary data.</text>
</comment>
<dbReference type="Proteomes" id="UP000076512">
    <property type="component" value="Unassembled WGS sequence"/>
</dbReference>
<dbReference type="RefSeq" id="WP_067576717.1">
    <property type="nucleotide sequence ID" value="NZ_JABMCZ010000003.1"/>
</dbReference>
<dbReference type="Pfam" id="PF01047">
    <property type="entry name" value="MarR"/>
    <property type="match status" value="1"/>
</dbReference>
<sequence length="162" mass="18213">MSNTPEPGAAELGEAMESLQAAVDDFDREVARVLGINETDLRCLEILIQEVPESATPRLLADRLGLTTGSVTTMLNRLETIGYITRSPHPTDRRMLIVRATDTVVRRVFELITPLIEQGQQQLLTRYNSQQLALITDFLTNATTLQQTHVQRLRRLDSYPPV</sequence>
<evidence type="ECO:0000259" key="1">
    <source>
        <dbReference type="PROSITE" id="PS50995"/>
    </source>
</evidence>
<organism evidence="2 3">
    <name type="scientific">Nocardia terpenica</name>
    <dbReference type="NCBI Taxonomy" id="455432"/>
    <lineage>
        <taxon>Bacteria</taxon>
        <taxon>Bacillati</taxon>
        <taxon>Actinomycetota</taxon>
        <taxon>Actinomycetes</taxon>
        <taxon>Mycobacteriales</taxon>
        <taxon>Nocardiaceae</taxon>
        <taxon>Nocardia</taxon>
    </lineage>
</organism>
<dbReference type="PROSITE" id="PS50995">
    <property type="entry name" value="HTH_MARR_2"/>
    <property type="match status" value="1"/>
</dbReference>
<reference evidence="2 3" key="1">
    <citation type="submission" date="2016-04" db="EMBL/GenBank/DDBJ databases">
        <authorList>
            <person name="Evans L.H."/>
            <person name="Alamgir A."/>
            <person name="Owens N."/>
            <person name="Weber N.D."/>
            <person name="Virtaneva K."/>
            <person name="Barbian K."/>
            <person name="Babar A."/>
            <person name="Rosenke K."/>
        </authorList>
    </citation>
    <scope>NUCLEOTIDE SEQUENCE [LARGE SCALE GENOMIC DNA]</scope>
    <source>
        <strain evidence="2 3">IFM 0406</strain>
    </source>
</reference>
<dbReference type="EMBL" id="LWGR01000012">
    <property type="protein sequence ID" value="KZM71323.1"/>
    <property type="molecule type" value="Genomic_DNA"/>
</dbReference>
<dbReference type="GO" id="GO:0006950">
    <property type="term" value="P:response to stress"/>
    <property type="evidence" value="ECO:0007669"/>
    <property type="project" value="TreeGrafter"/>
</dbReference>